<organism evidence="2">
    <name type="scientific">bioreactor metagenome</name>
    <dbReference type="NCBI Taxonomy" id="1076179"/>
    <lineage>
        <taxon>unclassified sequences</taxon>
        <taxon>metagenomes</taxon>
        <taxon>ecological metagenomes</taxon>
    </lineage>
</organism>
<accession>A0A645DE26</accession>
<dbReference type="EMBL" id="VSSQ01035320">
    <property type="protein sequence ID" value="MPM87519.1"/>
    <property type="molecule type" value="Genomic_DNA"/>
</dbReference>
<evidence type="ECO:0000256" key="1">
    <source>
        <dbReference type="SAM" id="MobiDB-lite"/>
    </source>
</evidence>
<evidence type="ECO:0000313" key="2">
    <source>
        <dbReference type="EMBL" id="MPM87519.1"/>
    </source>
</evidence>
<protein>
    <submittedName>
        <fullName evidence="2">Uncharacterized protein</fullName>
    </submittedName>
</protein>
<proteinExistence type="predicted"/>
<sequence length="97" mass="10158">MDVGRDDGVVGAVENGFLQRRGRAKFAFGVGAPGDFALQRGVARLELMVHALQCCGLTQHLAADVAVAGLQQGNDQRAQQADYWSPPTQGLHGGAGQ</sequence>
<reference evidence="2" key="1">
    <citation type="submission" date="2019-08" db="EMBL/GenBank/DDBJ databases">
        <authorList>
            <person name="Kucharzyk K."/>
            <person name="Murdoch R.W."/>
            <person name="Higgins S."/>
            <person name="Loffler F."/>
        </authorList>
    </citation>
    <scope>NUCLEOTIDE SEQUENCE</scope>
</reference>
<feature type="region of interest" description="Disordered" evidence="1">
    <location>
        <begin position="76"/>
        <end position="97"/>
    </location>
</feature>
<dbReference type="AlphaFoldDB" id="A0A645DE26"/>
<comment type="caution">
    <text evidence="2">The sequence shown here is derived from an EMBL/GenBank/DDBJ whole genome shotgun (WGS) entry which is preliminary data.</text>
</comment>
<gene>
    <name evidence="2" type="ORF">SDC9_134616</name>
</gene>
<name>A0A645DE26_9ZZZZ</name>